<dbReference type="GO" id="GO:0006284">
    <property type="term" value="P:base-excision repair"/>
    <property type="evidence" value="ECO:0007669"/>
    <property type="project" value="InterPro"/>
</dbReference>
<keyword evidence="4" id="KW-0411">Iron-sulfur</keyword>
<keyword evidence="7" id="KW-1185">Reference proteome</keyword>
<evidence type="ECO:0000313" key="7">
    <source>
        <dbReference type="Proteomes" id="UP000249495"/>
    </source>
</evidence>
<keyword evidence="1" id="KW-0004">4Fe-4S</keyword>
<keyword evidence="6" id="KW-0255">Endonuclease</keyword>
<evidence type="ECO:0000256" key="4">
    <source>
        <dbReference type="ARBA" id="ARBA00023014"/>
    </source>
</evidence>
<dbReference type="AlphaFoldDB" id="A0A2X3W1S7"/>
<evidence type="ECO:0000256" key="1">
    <source>
        <dbReference type="ARBA" id="ARBA00022485"/>
    </source>
</evidence>
<evidence type="ECO:0000256" key="3">
    <source>
        <dbReference type="ARBA" id="ARBA00023004"/>
    </source>
</evidence>
<dbReference type="SMART" id="SM00478">
    <property type="entry name" value="ENDO3c"/>
    <property type="match status" value="1"/>
</dbReference>
<protein>
    <submittedName>
        <fullName evidence="6">Endonuclease III-related protein</fullName>
    </submittedName>
</protein>
<reference evidence="6 7" key="1">
    <citation type="submission" date="2018-06" db="EMBL/GenBank/DDBJ databases">
        <authorList>
            <consortium name="Pathogen Informatics"/>
            <person name="Doyle S."/>
        </authorList>
    </citation>
    <scope>NUCLEOTIDE SEQUENCE [LARGE SCALE GENOMIC DNA]</scope>
    <source>
        <strain evidence="6 7">NCTC12278</strain>
    </source>
</reference>
<name>A0A2X3W1S7_9STRE</name>
<dbReference type="PANTHER" id="PTHR10359">
    <property type="entry name" value="A/G-SPECIFIC ADENINE GLYCOSYLASE/ENDONUCLEASE III"/>
    <property type="match status" value="1"/>
</dbReference>
<dbReference type="RefSeq" id="WP_040803914.1">
    <property type="nucleotide sequence ID" value="NZ_LS483343.1"/>
</dbReference>
<keyword evidence="6" id="KW-0540">Nuclease</keyword>
<dbReference type="Proteomes" id="UP000249495">
    <property type="component" value="Chromosome 1"/>
</dbReference>
<sequence length="216" mass="24848">MIKLETIYQKLYQAYGQQHWWPADSDLEMMIGAVLVQNTSWTNAEKALNRFENFDGSLILSLSPDSLMEKIRPAGFFRRKAQTIRSLLLWFQTYGFDKKQLERKATADLRRELLAIPGIGPETCDCILLYSFERPVFIVDNYLKRLLAKSGYPQTNTYDQLQTYVMAQLPQDVQLFQEFHALIVAYGKIYLQAKGSAPEDDPLSSLLLEAQETAPH</sequence>
<keyword evidence="6" id="KW-0378">Hydrolase</keyword>
<keyword evidence="2" id="KW-0479">Metal-binding</keyword>
<dbReference type="GO" id="GO:0004519">
    <property type="term" value="F:endonuclease activity"/>
    <property type="evidence" value="ECO:0007669"/>
    <property type="project" value="UniProtKB-KW"/>
</dbReference>
<dbReference type="GO" id="GO:0051539">
    <property type="term" value="F:4 iron, 4 sulfur cluster binding"/>
    <property type="evidence" value="ECO:0007669"/>
    <property type="project" value="UniProtKB-KW"/>
</dbReference>
<dbReference type="InterPro" id="IPR003265">
    <property type="entry name" value="HhH-GPD_domain"/>
</dbReference>
<dbReference type="OrthoDB" id="9802365at2"/>
<organism evidence="6 7">
    <name type="scientific">Streptococcus ferus</name>
    <dbReference type="NCBI Taxonomy" id="1345"/>
    <lineage>
        <taxon>Bacteria</taxon>
        <taxon>Bacillati</taxon>
        <taxon>Bacillota</taxon>
        <taxon>Bacilli</taxon>
        <taxon>Lactobacillales</taxon>
        <taxon>Streptococcaceae</taxon>
        <taxon>Streptococcus</taxon>
    </lineage>
</organism>
<dbReference type="InterPro" id="IPR011257">
    <property type="entry name" value="DNA_glycosylase"/>
</dbReference>
<dbReference type="GO" id="GO:0046872">
    <property type="term" value="F:metal ion binding"/>
    <property type="evidence" value="ECO:0007669"/>
    <property type="project" value="UniProtKB-KW"/>
</dbReference>
<evidence type="ECO:0000256" key="2">
    <source>
        <dbReference type="ARBA" id="ARBA00022723"/>
    </source>
</evidence>
<keyword evidence="3" id="KW-0408">Iron</keyword>
<evidence type="ECO:0000313" key="6">
    <source>
        <dbReference type="EMBL" id="SQF41199.1"/>
    </source>
</evidence>
<dbReference type="Gene3D" id="1.10.1670.10">
    <property type="entry name" value="Helix-hairpin-Helix base-excision DNA repair enzymes (C-terminal)"/>
    <property type="match status" value="1"/>
</dbReference>
<dbReference type="PIRSF" id="PIRSF001435">
    <property type="entry name" value="Nth"/>
    <property type="match status" value="1"/>
</dbReference>
<dbReference type="InterPro" id="IPR023170">
    <property type="entry name" value="HhH_base_excis_C"/>
</dbReference>
<dbReference type="STRING" id="1123303.GCA_000372425_01205"/>
<gene>
    <name evidence="6" type="ORF">NCTC12278_01799</name>
</gene>
<dbReference type="EMBL" id="LS483343">
    <property type="protein sequence ID" value="SQF41199.1"/>
    <property type="molecule type" value="Genomic_DNA"/>
</dbReference>
<dbReference type="SUPFAM" id="SSF48150">
    <property type="entry name" value="DNA-glycosylase"/>
    <property type="match status" value="1"/>
</dbReference>
<dbReference type="PANTHER" id="PTHR10359:SF19">
    <property type="entry name" value="DNA REPAIR GLYCOSYLASE MJ1434-RELATED"/>
    <property type="match status" value="1"/>
</dbReference>
<evidence type="ECO:0000259" key="5">
    <source>
        <dbReference type="SMART" id="SM00478"/>
    </source>
</evidence>
<feature type="domain" description="HhH-GPD" evidence="5">
    <location>
        <begin position="35"/>
        <end position="189"/>
    </location>
</feature>
<accession>A0A2X3W1S7</accession>
<dbReference type="CDD" id="cd00056">
    <property type="entry name" value="ENDO3c"/>
    <property type="match status" value="1"/>
</dbReference>
<dbReference type="KEGG" id="sfer:NCTC12278_01799"/>
<dbReference type="Gene3D" id="1.10.340.30">
    <property type="entry name" value="Hypothetical protein, domain 2"/>
    <property type="match status" value="1"/>
</dbReference>
<dbReference type="Pfam" id="PF00730">
    <property type="entry name" value="HhH-GPD"/>
    <property type="match status" value="1"/>
</dbReference>
<proteinExistence type="predicted"/>